<dbReference type="STRING" id="1560201.NG42_17655"/>
<dbReference type="EMBL" id="JRXE01000028">
    <property type="protein sequence ID" value="KOC88053.1"/>
    <property type="molecule type" value="Genomic_DNA"/>
</dbReference>
<gene>
    <name evidence="3" type="ORF">NG42_17655</name>
    <name evidence="2" type="ORF">NG43_21165</name>
</gene>
<dbReference type="Pfam" id="PF01717">
    <property type="entry name" value="Meth_synt_2"/>
    <property type="match status" value="2"/>
</dbReference>
<feature type="domain" description="Cobalamin-independent methionine synthase MetE C-terminal/archaeal" evidence="1">
    <location>
        <begin position="300"/>
        <end position="376"/>
    </location>
</feature>
<dbReference type="GO" id="GO:0032259">
    <property type="term" value="P:methylation"/>
    <property type="evidence" value="ECO:0007669"/>
    <property type="project" value="UniProtKB-KW"/>
</dbReference>
<dbReference type="PANTHER" id="PTHR43844">
    <property type="entry name" value="METHIONINE SYNTHASE"/>
    <property type="match status" value="1"/>
</dbReference>
<keyword evidence="3" id="KW-0489">Methyltransferase</keyword>
<dbReference type="GO" id="GO:0003871">
    <property type="term" value="F:5-methyltetrahydropteroyltriglutamate-homocysteine S-methyltransferase activity"/>
    <property type="evidence" value="ECO:0007669"/>
    <property type="project" value="InterPro"/>
</dbReference>
<evidence type="ECO:0000259" key="1">
    <source>
        <dbReference type="Pfam" id="PF01717"/>
    </source>
</evidence>
<accession>A0A0L7SY50</accession>
<proteinExistence type="predicted"/>
<dbReference type="AlphaFoldDB" id="A0A0L7SY50"/>
<dbReference type="EMBL" id="JRXF01000060">
    <property type="protein sequence ID" value="KOC87711.1"/>
    <property type="molecule type" value="Genomic_DNA"/>
</dbReference>
<evidence type="ECO:0000313" key="5">
    <source>
        <dbReference type="Proteomes" id="UP000037088"/>
    </source>
</evidence>
<dbReference type="Gene3D" id="3.20.20.210">
    <property type="match status" value="1"/>
</dbReference>
<dbReference type="CDD" id="cd03311">
    <property type="entry name" value="CIMS_C_terminal_like"/>
    <property type="match status" value="1"/>
</dbReference>
<dbReference type="Proteomes" id="UP000036851">
    <property type="component" value="Unassembled WGS sequence"/>
</dbReference>
<sequence>MRIIMTSKHTLPPFRTDVVGSYLRPAYLHQARSQFAKGEISADNLQTVENKAITELIEKQKAAGLKVITDGEFRRSWWHLDFMWGLNGVEKADLSHGYVFDGIETRPETARLTAKIGGKNHPFLEHFRFLLPFADAGIVPRLTIPAPAQFFKELYRPENKAATESIYPTQAELIQDLTRAYQTFIAELYAAGCRNLQLDDCTWGMMVDARYNNAGVADRSLLKEEPCDCHSTTHTVISDNVQSLAELLLAINNAAIEGAPDDLILTTHVCRGNYRSTWAASGGYQPVASVLFGRENVSAYYLEFDTERAGDFSPLAEVSGDKKVVLGLVSSKTGELEDKQAVIDRIKEATQYIPLDRLCLSTQCGFASTEEGNALTEQQQWAKIALVKEIAEEVWK</sequence>
<evidence type="ECO:0000313" key="3">
    <source>
        <dbReference type="EMBL" id="KOC88053.1"/>
    </source>
</evidence>
<dbReference type="PANTHER" id="PTHR43844:SF1">
    <property type="entry name" value="METHIONINE SYNTHASE"/>
    <property type="match status" value="1"/>
</dbReference>
<evidence type="ECO:0000313" key="2">
    <source>
        <dbReference type="EMBL" id="KOC87711.1"/>
    </source>
</evidence>
<dbReference type="GO" id="GO:0009086">
    <property type="term" value="P:methionine biosynthetic process"/>
    <property type="evidence" value="ECO:0007669"/>
    <property type="project" value="InterPro"/>
</dbReference>
<dbReference type="SUPFAM" id="SSF51726">
    <property type="entry name" value="UROD/MetE-like"/>
    <property type="match status" value="1"/>
</dbReference>
<comment type="caution">
    <text evidence="3">The sequence shown here is derived from an EMBL/GenBank/DDBJ whole genome shotgun (WGS) entry which is preliminary data.</text>
</comment>
<dbReference type="OrthoDB" id="6430685at2"/>
<reference evidence="4 5" key="1">
    <citation type="journal article" date="2015" name="Int. J. Syst. Evol. Microbiol.">
        <title>Erwinia iniecta sp. nov., isolated from Russian wheat aphids (Diuraphis noxia).</title>
        <authorList>
            <person name="Campillo T."/>
            <person name="Luna E."/>
            <person name="Portier P."/>
            <person name="Fischer-Le Saux M."/>
            <person name="Lapitan N."/>
            <person name="Tisserat N.A."/>
            <person name="Leach J.E."/>
        </authorList>
    </citation>
    <scope>NUCLEOTIDE SEQUENCE [LARGE SCALE GENOMIC DNA]</scope>
    <source>
        <strain evidence="3 5">B120</strain>
        <strain evidence="2 4">B149</strain>
    </source>
</reference>
<keyword evidence="5" id="KW-1185">Reference proteome</keyword>
<name>A0A0L7SY50_9GAMM</name>
<dbReference type="Proteomes" id="UP000037088">
    <property type="component" value="Unassembled WGS sequence"/>
</dbReference>
<dbReference type="GO" id="GO:0008270">
    <property type="term" value="F:zinc ion binding"/>
    <property type="evidence" value="ECO:0007669"/>
    <property type="project" value="InterPro"/>
</dbReference>
<feature type="domain" description="Cobalamin-independent methionine synthase MetE C-terminal/archaeal" evidence="1">
    <location>
        <begin position="14"/>
        <end position="83"/>
    </location>
</feature>
<dbReference type="NCBIfam" id="NF005085">
    <property type="entry name" value="PRK06520.1"/>
    <property type="match status" value="1"/>
</dbReference>
<dbReference type="InterPro" id="IPR002629">
    <property type="entry name" value="Met_Synth_C/arc"/>
</dbReference>
<organism evidence="3 5">
    <name type="scientific">Winslowiella iniecta</name>
    <dbReference type="NCBI Taxonomy" id="1560201"/>
    <lineage>
        <taxon>Bacteria</taxon>
        <taxon>Pseudomonadati</taxon>
        <taxon>Pseudomonadota</taxon>
        <taxon>Gammaproteobacteria</taxon>
        <taxon>Enterobacterales</taxon>
        <taxon>Erwiniaceae</taxon>
        <taxon>Winslowiella</taxon>
    </lineage>
</organism>
<dbReference type="PATRIC" id="fig|1560201.3.peg.3737"/>
<keyword evidence="3" id="KW-0808">Transferase</keyword>
<evidence type="ECO:0000313" key="4">
    <source>
        <dbReference type="Proteomes" id="UP000036851"/>
    </source>
</evidence>
<dbReference type="InterPro" id="IPR038071">
    <property type="entry name" value="UROD/MetE-like_sf"/>
</dbReference>
<protein>
    <submittedName>
        <fullName evidence="3">5-methyltetrahydropteroyltriglutamate--homocysteine methyltransferase</fullName>
    </submittedName>
</protein>